<proteinExistence type="predicted"/>
<evidence type="ECO:0000313" key="1">
    <source>
        <dbReference type="EMBL" id="EDZ38828.1"/>
    </source>
</evidence>
<reference evidence="1" key="1">
    <citation type="journal article" date="2004" name="Nature">
        <title>Community structure and metabolism through reconstruction of microbial genomes from the environment.</title>
        <authorList>
            <person name="Tyson G.W."/>
            <person name="Chapman J."/>
            <person name="Hugenholtz P."/>
            <person name="Allen E.E."/>
            <person name="Ram R.J."/>
            <person name="Richardson P.M."/>
            <person name="Solovyev V.V."/>
            <person name="Rubin E.M."/>
            <person name="Rokhsar D.S."/>
            <person name="Banfield J.F."/>
        </authorList>
    </citation>
    <scope>NUCLEOTIDE SEQUENCE [LARGE SCALE GENOMIC DNA]</scope>
</reference>
<gene>
    <name evidence="1" type="ORF">CGL2_10933048</name>
</gene>
<protein>
    <submittedName>
        <fullName evidence="1">Uncharacterized protein</fullName>
    </submittedName>
</protein>
<accession>B6ANJ2</accession>
<name>B6ANJ2_9BACT</name>
<dbReference type="AlphaFoldDB" id="B6ANJ2"/>
<dbReference type="EMBL" id="DS995260">
    <property type="protein sequence ID" value="EDZ38828.1"/>
    <property type="molecule type" value="Genomic_DNA"/>
</dbReference>
<reference evidence="1" key="2">
    <citation type="journal article" date="2008" name="PLoS Biol.">
        <title>Population genomic analysis of strain variation in Leptospirillum group II bacteria involved in acid mine drainage formation.</title>
        <authorList>
            <person name="Simmons S.L."/>
            <person name="Dibartolo G."/>
            <person name="Denef V.J."/>
            <person name="Goltsman D.S."/>
            <person name="Thelen M.P."/>
            <person name="Banfield J.F."/>
        </authorList>
    </citation>
    <scope>NUCLEOTIDE SEQUENCE [LARGE SCALE GENOMIC DNA]</scope>
</reference>
<organism evidence="1">
    <name type="scientific">Leptospirillum sp. Group II '5-way CG'</name>
    <dbReference type="NCBI Taxonomy" id="419541"/>
    <lineage>
        <taxon>Bacteria</taxon>
        <taxon>Pseudomonadati</taxon>
        <taxon>Nitrospirota</taxon>
        <taxon>Nitrospiria</taxon>
        <taxon>Nitrospirales</taxon>
        <taxon>Nitrospiraceae</taxon>
        <taxon>Leptospirillum</taxon>
    </lineage>
</organism>
<sequence>MVSDGEPSDYERSKNGKIRTEEKKWLFKNLDLALEDAFFSRVAQFPEVVAVLWFGAADAVKLCKNKDPRIPDELGDVVRFMKKLWSALDSLKKDLSRSGYVVYNPKACTDGNGRRFGRVVRKHLEPIFRDLPPLPPIDLEDPLQYLSIARKVEEWFENYNDVGEPWSIAQNCGGNFLILVLQSLSIFYRNCLPEKKIGICKICPRIKTLGSEYCRLHTRACNKTSNAGMGGNRARYAEARRKKPSNFTPLVLKEYIRTRNLSHPPSGYQWRIRALDEKFNHYIIHSWPSAKAPLSAALRNAYPHVFERIQTALNAPDWETAVQKMGLALEDEAPHTLHFSGVILWLCSFDAYFSAGFEKISPKTEQIRELLDRGMKQADLVRSIGVSRQLVSRISIEKQKENLLQVSLQRMG</sequence>